<accession>A0ACB9JUY5</accession>
<protein>
    <submittedName>
        <fullName evidence="1">Uncharacterized protein</fullName>
    </submittedName>
</protein>
<reference evidence="2" key="1">
    <citation type="journal article" date="2022" name="Mol. Ecol. Resour.">
        <title>The genomes of chicory, endive, great burdock and yacon provide insights into Asteraceae palaeo-polyploidization history and plant inulin production.</title>
        <authorList>
            <person name="Fan W."/>
            <person name="Wang S."/>
            <person name="Wang H."/>
            <person name="Wang A."/>
            <person name="Jiang F."/>
            <person name="Liu H."/>
            <person name="Zhao H."/>
            <person name="Xu D."/>
            <person name="Zhang Y."/>
        </authorList>
    </citation>
    <scope>NUCLEOTIDE SEQUENCE [LARGE SCALE GENOMIC DNA]</scope>
    <source>
        <strain evidence="2">cv. Yunnan</strain>
    </source>
</reference>
<dbReference type="Proteomes" id="UP001056120">
    <property type="component" value="Linkage Group LG02"/>
</dbReference>
<evidence type="ECO:0000313" key="2">
    <source>
        <dbReference type="Proteomes" id="UP001056120"/>
    </source>
</evidence>
<dbReference type="EMBL" id="CM042019">
    <property type="protein sequence ID" value="KAI3823841.1"/>
    <property type="molecule type" value="Genomic_DNA"/>
</dbReference>
<name>A0ACB9JUY5_9ASTR</name>
<keyword evidence="2" id="KW-1185">Reference proteome</keyword>
<sequence>MPLYAFGTTVCTGRIGYPVTLIFKISNHSRDVAKFTRVAPKPNQKGDFSRVESGYAMVLDLPVMRKSFARVVSEVGKVKTLVHDPVMTKPILLESKALMEVHLMEVHLKEDDLLTFQDEKSCIMGNVYDIQCIENLVNLS</sequence>
<reference evidence="1 2" key="2">
    <citation type="journal article" date="2022" name="Mol. Ecol. Resour.">
        <title>The genomes of chicory, endive, great burdock and yacon provide insights into Asteraceae paleo-polyploidization history and plant inulin production.</title>
        <authorList>
            <person name="Fan W."/>
            <person name="Wang S."/>
            <person name="Wang H."/>
            <person name="Wang A."/>
            <person name="Jiang F."/>
            <person name="Liu H."/>
            <person name="Zhao H."/>
            <person name="Xu D."/>
            <person name="Zhang Y."/>
        </authorList>
    </citation>
    <scope>NUCLEOTIDE SEQUENCE [LARGE SCALE GENOMIC DNA]</scope>
    <source>
        <strain evidence="2">cv. Yunnan</strain>
        <tissue evidence="1">Leaves</tissue>
    </source>
</reference>
<comment type="caution">
    <text evidence="1">The sequence shown here is derived from an EMBL/GenBank/DDBJ whole genome shotgun (WGS) entry which is preliminary data.</text>
</comment>
<organism evidence="1 2">
    <name type="scientific">Smallanthus sonchifolius</name>
    <dbReference type="NCBI Taxonomy" id="185202"/>
    <lineage>
        <taxon>Eukaryota</taxon>
        <taxon>Viridiplantae</taxon>
        <taxon>Streptophyta</taxon>
        <taxon>Embryophyta</taxon>
        <taxon>Tracheophyta</taxon>
        <taxon>Spermatophyta</taxon>
        <taxon>Magnoliopsida</taxon>
        <taxon>eudicotyledons</taxon>
        <taxon>Gunneridae</taxon>
        <taxon>Pentapetalae</taxon>
        <taxon>asterids</taxon>
        <taxon>campanulids</taxon>
        <taxon>Asterales</taxon>
        <taxon>Asteraceae</taxon>
        <taxon>Asteroideae</taxon>
        <taxon>Heliantheae alliance</taxon>
        <taxon>Millerieae</taxon>
        <taxon>Smallanthus</taxon>
    </lineage>
</organism>
<evidence type="ECO:0000313" key="1">
    <source>
        <dbReference type="EMBL" id="KAI3823841.1"/>
    </source>
</evidence>
<proteinExistence type="predicted"/>
<gene>
    <name evidence="1" type="ORF">L1987_05286</name>
</gene>